<evidence type="ECO:0000256" key="2">
    <source>
        <dbReference type="SAM" id="SignalP"/>
    </source>
</evidence>
<evidence type="ECO:0000313" key="4">
    <source>
        <dbReference type="Proteomes" id="UP000618943"/>
    </source>
</evidence>
<comment type="caution">
    <text evidence="3">The sequence shown here is derived from an EMBL/GenBank/DDBJ whole genome shotgun (WGS) entry which is preliminary data.</text>
</comment>
<dbReference type="Proteomes" id="UP000618943">
    <property type="component" value="Unassembled WGS sequence"/>
</dbReference>
<feature type="chain" id="PRO_5045558094" evidence="2">
    <location>
        <begin position="25"/>
        <end position="206"/>
    </location>
</feature>
<evidence type="ECO:0000256" key="1">
    <source>
        <dbReference type="SAM" id="MobiDB-lite"/>
    </source>
</evidence>
<feature type="region of interest" description="Disordered" evidence="1">
    <location>
        <begin position="183"/>
        <end position="206"/>
    </location>
</feature>
<evidence type="ECO:0000313" key="3">
    <source>
        <dbReference type="EMBL" id="MBK3495006.1"/>
    </source>
</evidence>
<accession>A0ABS1H6T1</accession>
<feature type="signal peptide" evidence="2">
    <location>
        <begin position="1"/>
        <end position="24"/>
    </location>
</feature>
<keyword evidence="4" id="KW-1185">Reference proteome</keyword>
<dbReference type="RefSeq" id="WP_200748784.1">
    <property type="nucleotide sequence ID" value="NZ_JAEOAH010000008.1"/>
</dbReference>
<name>A0ABS1H6T1_9BACL</name>
<protein>
    <submittedName>
        <fullName evidence="3">Uncharacterized protein</fullName>
    </submittedName>
</protein>
<dbReference type="EMBL" id="JAEOAH010000008">
    <property type="protein sequence ID" value="MBK3495006.1"/>
    <property type="molecule type" value="Genomic_DNA"/>
</dbReference>
<keyword evidence="2" id="KW-0732">Signal</keyword>
<sequence>MKFLGKFALTALLALSVSPVVSHAQDVSFESEELKEQISPETLNYILSQAEGDDITIHDVGESIPTMLPFGIFDSYTVSSKVFSHRSPLQAELYASVAHGKTVTMTSKFETTNTVDISGGVPVGAGNVVDASFGTSMTRSIEKGVTLTGPPKGYSSRQYYMTRFKDYGNFVLTEKNTITGNTTKYNKSYSKPSSQDPFVDWSRDIK</sequence>
<feature type="compositionally biased region" description="Polar residues" evidence="1">
    <location>
        <begin position="183"/>
        <end position="196"/>
    </location>
</feature>
<proteinExistence type="predicted"/>
<reference evidence="3 4" key="1">
    <citation type="submission" date="2020-12" db="EMBL/GenBank/DDBJ databases">
        <title>YIM B01967 draft genome.</title>
        <authorList>
            <person name="Yan X."/>
        </authorList>
    </citation>
    <scope>NUCLEOTIDE SEQUENCE [LARGE SCALE GENOMIC DNA]</scope>
    <source>
        <strain evidence="3 4">YIM B01967</strain>
    </source>
</reference>
<organism evidence="3 4">
    <name type="scientific">Viridibacillus soli</name>
    <dbReference type="NCBI Taxonomy" id="2798301"/>
    <lineage>
        <taxon>Bacteria</taxon>
        <taxon>Bacillati</taxon>
        <taxon>Bacillota</taxon>
        <taxon>Bacilli</taxon>
        <taxon>Bacillales</taxon>
        <taxon>Caryophanaceae</taxon>
        <taxon>Viridibacillus</taxon>
    </lineage>
</organism>
<gene>
    <name evidence="3" type="ORF">JFL43_09060</name>
</gene>